<comment type="caution">
    <text evidence="2">The sequence shown here is derived from an EMBL/GenBank/DDBJ whole genome shotgun (WGS) entry which is preliminary data.</text>
</comment>
<feature type="region of interest" description="Disordered" evidence="1">
    <location>
        <begin position="1"/>
        <end position="21"/>
    </location>
</feature>
<name>A0AA88VDC6_9ASTE</name>
<gene>
    <name evidence="2" type="ORF">RJ639_015784</name>
</gene>
<keyword evidence="3" id="KW-1185">Reference proteome</keyword>
<organism evidence="2 3">
    <name type="scientific">Escallonia herrerae</name>
    <dbReference type="NCBI Taxonomy" id="1293975"/>
    <lineage>
        <taxon>Eukaryota</taxon>
        <taxon>Viridiplantae</taxon>
        <taxon>Streptophyta</taxon>
        <taxon>Embryophyta</taxon>
        <taxon>Tracheophyta</taxon>
        <taxon>Spermatophyta</taxon>
        <taxon>Magnoliopsida</taxon>
        <taxon>eudicotyledons</taxon>
        <taxon>Gunneridae</taxon>
        <taxon>Pentapetalae</taxon>
        <taxon>asterids</taxon>
        <taxon>campanulids</taxon>
        <taxon>Escalloniales</taxon>
        <taxon>Escalloniaceae</taxon>
        <taxon>Escallonia</taxon>
    </lineage>
</organism>
<dbReference type="EMBL" id="JAVXUP010001982">
    <property type="protein sequence ID" value="KAK3006520.1"/>
    <property type="molecule type" value="Genomic_DNA"/>
</dbReference>
<feature type="compositionally biased region" description="Polar residues" evidence="1">
    <location>
        <begin position="1"/>
        <end position="10"/>
    </location>
</feature>
<sequence>MVGTHKSQAPKTYRRGISGTNKQTLKMTVVDELHDGDANVLNTKTPEKNERKKRALKSTKLPESNMEAEEAGSSRLTTGVSWPCIGCRTSFPSVVKSNVAFLNTGGSSRLAVHTTVLSAPPARKIPTAYPLRCGWNPKAYRPEGDSHDKFEPGVREEPGLILNCLC</sequence>
<feature type="region of interest" description="Disordered" evidence="1">
    <location>
        <begin position="39"/>
        <end position="74"/>
    </location>
</feature>
<dbReference type="Proteomes" id="UP001188597">
    <property type="component" value="Unassembled WGS sequence"/>
</dbReference>
<dbReference type="AlphaFoldDB" id="A0AA88VDC6"/>
<evidence type="ECO:0000256" key="1">
    <source>
        <dbReference type="SAM" id="MobiDB-lite"/>
    </source>
</evidence>
<evidence type="ECO:0000313" key="2">
    <source>
        <dbReference type="EMBL" id="KAK3006520.1"/>
    </source>
</evidence>
<reference evidence="2" key="1">
    <citation type="submission" date="2022-12" db="EMBL/GenBank/DDBJ databases">
        <title>Draft genome assemblies for two species of Escallonia (Escalloniales).</title>
        <authorList>
            <person name="Chanderbali A."/>
            <person name="Dervinis C."/>
            <person name="Anghel I."/>
            <person name="Soltis D."/>
            <person name="Soltis P."/>
            <person name="Zapata F."/>
        </authorList>
    </citation>
    <scope>NUCLEOTIDE SEQUENCE</scope>
    <source>
        <strain evidence="2">UCBG64.0493</strain>
        <tissue evidence="2">Leaf</tissue>
    </source>
</reference>
<proteinExistence type="predicted"/>
<protein>
    <submittedName>
        <fullName evidence="2">Uncharacterized protein</fullName>
    </submittedName>
</protein>
<evidence type="ECO:0000313" key="3">
    <source>
        <dbReference type="Proteomes" id="UP001188597"/>
    </source>
</evidence>
<accession>A0AA88VDC6</accession>